<feature type="compositionally biased region" description="Polar residues" evidence="5">
    <location>
        <begin position="158"/>
        <end position="179"/>
    </location>
</feature>
<feature type="region of interest" description="Disordered" evidence="5">
    <location>
        <begin position="1"/>
        <end position="21"/>
    </location>
</feature>
<dbReference type="InterPro" id="IPR007696">
    <property type="entry name" value="DNA_mismatch_repair_MutS_core"/>
</dbReference>
<dbReference type="GO" id="GO:0005634">
    <property type="term" value="C:nucleus"/>
    <property type="evidence" value="ECO:0007669"/>
    <property type="project" value="TreeGrafter"/>
</dbReference>
<dbReference type="Pfam" id="PF05192">
    <property type="entry name" value="MutS_III"/>
    <property type="match status" value="1"/>
</dbReference>
<dbReference type="SUPFAM" id="SSF48334">
    <property type="entry name" value="DNA repair protein MutS, domain III"/>
    <property type="match status" value="1"/>
</dbReference>
<name>A0AAV4MDE2_CAEEX</name>
<evidence type="ECO:0000256" key="2">
    <source>
        <dbReference type="ARBA" id="ARBA00022741"/>
    </source>
</evidence>
<keyword evidence="4" id="KW-0238">DNA-binding</keyword>
<dbReference type="SUPFAM" id="SSF52540">
    <property type="entry name" value="P-loop containing nucleoside triphosphate hydrolases"/>
    <property type="match status" value="1"/>
</dbReference>
<dbReference type="GO" id="GO:0140664">
    <property type="term" value="F:ATP-dependent DNA damage sensor activity"/>
    <property type="evidence" value="ECO:0007669"/>
    <property type="project" value="InterPro"/>
</dbReference>
<dbReference type="Pfam" id="PF05190">
    <property type="entry name" value="MutS_IV"/>
    <property type="match status" value="1"/>
</dbReference>
<dbReference type="Gene3D" id="1.10.1420.10">
    <property type="match status" value="1"/>
</dbReference>
<sequence length="936" mass="104916">MIPMISTTAVGTATDAPASRSQKASDSMASFIEAIGEFGMKALEKPQCARKMFCELAVDNIVADSPVIQKAVHLAALAMEDSWLEQLGVRGIITSLNDGTCNEVDCDYDPEGKQLHRHLRKKGAFFELSYFILLLLNHQNLLSFTRINAMSNSDKKYLSTSDSLRNNTSNSKESNNADFSTEADEDVTSLVALVLLLKQAEPCAIVTSCRTDENILNILKQINNVSRPSESTNISFMSPPLQDKLHLLPGIDFALEACRHRLQNLDLPNMPKNMNDVERKIYFSSLIDFTNMCMVKAAGGLLKFINNSPFGPCLDMESKRVSSISTLTLKNVVHIDENSFRALQIFKKKGTHLCICNKCKSAIGKKELKRWFLLPSNDPTLLKERQAAVKYFISSKNADVMSTLQGSLKHIKFLPRIISRMKTAQASMNDWQSLYKTVYHAMLIGEICRSRSSSLEIFNQISVTFSSDLFRIASLLNKIIDFEEYAKQNHFVVKPGVDSELDKMKRTYNGLPDFMTQVAYQELQDLHPDIQQCSVIYLPQLGYLLAIPATDEMKETKNYSIPNLRFMFIVNDIVHYKSSNTKKLDALLGDTLCDIYDKETQIMHKLQDIILEMKEVLVGVMEYASKLDCLIALAAVAKENNWVQPEISNDGELTVIKRKVCVLHPLQEMCVTSFVANDTYSGGYESRIKILTGPNSSGKSIYLTQVALITYLAHIGSFVPAQKAKIPTIDKIFTCMYAAESVSVNLSGFLISLNQFSDALNNATGHSLVIVDEFGKDTESESGLALLIASLNFWIQKGSTSPHIFLATHFLALNSFFPVCPLIKFQTMDIIENEDLVFLYQLVEGVATSSFASFAALKAGLPEKVVSRNLQISETLKAREPVLPEESSWVHGRLKKYSDIFEKFSSLDVQVDNLQEFLAFVKEKPWRNIRLHIQLS</sequence>
<dbReference type="InterPro" id="IPR036187">
    <property type="entry name" value="DNA_mismatch_repair_MutS_sf"/>
</dbReference>
<organism evidence="8 9">
    <name type="scientific">Caerostris extrusa</name>
    <name type="common">Bark spider</name>
    <name type="synonym">Caerostris bankana</name>
    <dbReference type="NCBI Taxonomy" id="172846"/>
    <lineage>
        <taxon>Eukaryota</taxon>
        <taxon>Metazoa</taxon>
        <taxon>Ecdysozoa</taxon>
        <taxon>Arthropoda</taxon>
        <taxon>Chelicerata</taxon>
        <taxon>Arachnida</taxon>
        <taxon>Araneae</taxon>
        <taxon>Araneomorphae</taxon>
        <taxon>Entelegynae</taxon>
        <taxon>Araneoidea</taxon>
        <taxon>Araneidae</taxon>
        <taxon>Caerostris</taxon>
    </lineage>
</organism>
<evidence type="ECO:0000313" key="9">
    <source>
        <dbReference type="Proteomes" id="UP001054945"/>
    </source>
</evidence>
<evidence type="ECO:0000259" key="7">
    <source>
        <dbReference type="SMART" id="SM00534"/>
    </source>
</evidence>
<proteinExistence type="inferred from homology"/>
<dbReference type="GO" id="GO:0005524">
    <property type="term" value="F:ATP binding"/>
    <property type="evidence" value="ECO:0007669"/>
    <property type="project" value="UniProtKB-KW"/>
</dbReference>
<dbReference type="SMART" id="SM00533">
    <property type="entry name" value="MUTSd"/>
    <property type="match status" value="1"/>
</dbReference>
<dbReference type="Pfam" id="PF00488">
    <property type="entry name" value="MutS_V"/>
    <property type="match status" value="1"/>
</dbReference>
<evidence type="ECO:0000259" key="6">
    <source>
        <dbReference type="SMART" id="SM00533"/>
    </source>
</evidence>
<dbReference type="InterPro" id="IPR007861">
    <property type="entry name" value="DNA_mismatch_repair_MutS_clamp"/>
</dbReference>
<accession>A0AAV4MDE2</accession>
<feature type="domain" description="DNA mismatch repair protein MutS core" evidence="6">
    <location>
        <begin position="347"/>
        <end position="670"/>
    </location>
</feature>
<evidence type="ECO:0000256" key="3">
    <source>
        <dbReference type="ARBA" id="ARBA00022840"/>
    </source>
</evidence>
<keyword evidence="3" id="KW-0067">ATP-binding</keyword>
<dbReference type="GO" id="GO:0051026">
    <property type="term" value="P:chiasma assembly"/>
    <property type="evidence" value="ECO:0007669"/>
    <property type="project" value="TreeGrafter"/>
</dbReference>
<dbReference type="PANTHER" id="PTHR11361:SF20">
    <property type="entry name" value="MUTS PROTEIN HOMOLOG 5"/>
    <property type="match status" value="1"/>
</dbReference>
<evidence type="ECO:0000313" key="8">
    <source>
        <dbReference type="EMBL" id="GIX69918.1"/>
    </source>
</evidence>
<dbReference type="AlphaFoldDB" id="A0AAV4MDE2"/>
<dbReference type="InterPro" id="IPR000432">
    <property type="entry name" value="DNA_mismatch_repair_MutS_C"/>
</dbReference>
<feature type="domain" description="DNA mismatch repair proteins mutS family" evidence="7">
    <location>
        <begin position="686"/>
        <end position="874"/>
    </location>
</feature>
<dbReference type="InterPro" id="IPR027417">
    <property type="entry name" value="P-loop_NTPase"/>
</dbReference>
<feature type="compositionally biased region" description="Polar residues" evidence="5">
    <location>
        <begin position="1"/>
        <end position="11"/>
    </location>
</feature>
<dbReference type="SMART" id="SM00534">
    <property type="entry name" value="MUTSac"/>
    <property type="match status" value="1"/>
</dbReference>
<dbReference type="PANTHER" id="PTHR11361">
    <property type="entry name" value="DNA MISMATCH REPAIR PROTEIN MUTS FAMILY MEMBER"/>
    <property type="match status" value="1"/>
</dbReference>
<keyword evidence="9" id="KW-1185">Reference proteome</keyword>
<feature type="region of interest" description="Disordered" evidence="5">
    <location>
        <begin position="158"/>
        <end position="180"/>
    </location>
</feature>
<keyword evidence="2" id="KW-0547">Nucleotide-binding</keyword>
<dbReference type="GO" id="GO:0006298">
    <property type="term" value="P:mismatch repair"/>
    <property type="evidence" value="ECO:0007669"/>
    <property type="project" value="InterPro"/>
</dbReference>
<dbReference type="Gene3D" id="3.40.50.300">
    <property type="entry name" value="P-loop containing nucleotide triphosphate hydrolases"/>
    <property type="match status" value="1"/>
</dbReference>
<dbReference type="EMBL" id="BPLR01002094">
    <property type="protein sequence ID" value="GIX69918.1"/>
    <property type="molecule type" value="Genomic_DNA"/>
</dbReference>
<evidence type="ECO:0000256" key="1">
    <source>
        <dbReference type="ARBA" id="ARBA00006271"/>
    </source>
</evidence>
<protein>
    <submittedName>
        <fullName evidence="8">MutS protein homolog 5</fullName>
    </submittedName>
</protein>
<reference evidence="8 9" key="1">
    <citation type="submission" date="2021-06" db="EMBL/GenBank/DDBJ databases">
        <title>Caerostris extrusa draft genome.</title>
        <authorList>
            <person name="Kono N."/>
            <person name="Arakawa K."/>
        </authorList>
    </citation>
    <scope>NUCLEOTIDE SEQUENCE [LARGE SCALE GENOMIC DNA]</scope>
</reference>
<gene>
    <name evidence="8" type="primary">MSH5</name>
    <name evidence="8" type="ORF">CEXT_58241</name>
</gene>
<dbReference type="Proteomes" id="UP001054945">
    <property type="component" value="Unassembled WGS sequence"/>
</dbReference>
<dbReference type="InterPro" id="IPR045076">
    <property type="entry name" value="MutS"/>
</dbReference>
<comment type="caution">
    <text evidence="8">The sequence shown here is derived from an EMBL/GenBank/DDBJ whole genome shotgun (WGS) entry which is preliminary data.</text>
</comment>
<dbReference type="GO" id="GO:0030983">
    <property type="term" value="F:mismatched DNA binding"/>
    <property type="evidence" value="ECO:0007669"/>
    <property type="project" value="InterPro"/>
</dbReference>
<evidence type="ECO:0000256" key="4">
    <source>
        <dbReference type="ARBA" id="ARBA00023125"/>
    </source>
</evidence>
<evidence type="ECO:0000256" key="5">
    <source>
        <dbReference type="SAM" id="MobiDB-lite"/>
    </source>
</evidence>
<comment type="similarity">
    <text evidence="1">Belongs to the DNA mismatch repair MutS family.</text>
</comment>